<evidence type="ECO:0000313" key="1">
    <source>
        <dbReference type="EMBL" id="RIB27144.1"/>
    </source>
</evidence>
<dbReference type="OrthoDB" id="10399075at2759"/>
<evidence type="ECO:0000313" key="2">
    <source>
        <dbReference type="Proteomes" id="UP000266673"/>
    </source>
</evidence>
<accession>A0A397VX92</accession>
<comment type="caution">
    <text evidence="1">The sequence shown here is derived from an EMBL/GenBank/DDBJ whole genome shotgun (WGS) entry which is preliminary data.</text>
</comment>
<dbReference type="Proteomes" id="UP000266673">
    <property type="component" value="Unassembled WGS sequence"/>
</dbReference>
<keyword evidence="2" id="KW-1185">Reference proteome</keyword>
<proteinExistence type="predicted"/>
<gene>
    <name evidence="1" type="ORF">C2G38_2240314</name>
</gene>
<organism evidence="1 2">
    <name type="scientific">Gigaspora rosea</name>
    <dbReference type="NCBI Taxonomy" id="44941"/>
    <lineage>
        <taxon>Eukaryota</taxon>
        <taxon>Fungi</taxon>
        <taxon>Fungi incertae sedis</taxon>
        <taxon>Mucoromycota</taxon>
        <taxon>Glomeromycotina</taxon>
        <taxon>Glomeromycetes</taxon>
        <taxon>Diversisporales</taxon>
        <taxon>Gigasporaceae</taxon>
        <taxon>Gigaspora</taxon>
    </lineage>
</organism>
<dbReference type="EMBL" id="QKWP01000109">
    <property type="protein sequence ID" value="RIB27144.1"/>
    <property type="molecule type" value="Genomic_DNA"/>
</dbReference>
<protein>
    <submittedName>
        <fullName evidence="1">Uncharacterized protein</fullName>
    </submittedName>
</protein>
<reference evidence="1 2" key="1">
    <citation type="submission" date="2018-06" db="EMBL/GenBank/DDBJ databases">
        <title>Comparative genomics reveals the genomic features of Rhizophagus irregularis, R. cerebriforme, R. diaphanum and Gigaspora rosea, and their symbiotic lifestyle signature.</title>
        <authorList>
            <person name="Morin E."/>
            <person name="San Clemente H."/>
            <person name="Chen E.C.H."/>
            <person name="De La Providencia I."/>
            <person name="Hainaut M."/>
            <person name="Kuo A."/>
            <person name="Kohler A."/>
            <person name="Murat C."/>
            <person name="Tang N."/>
            <person name="Roy S."/>
            <person name="Loubradou J."/>
            <person name="Henrissat B."/>
            <person name="Grigoriev I.V."/>
            <person name="Corradi N."/>
            <person name="Roux C."/>
            <person name="Martin F.M."/>
        </authorList>
    </citation>
    <scope>NUCLEOTIDE SEQUENCE [LARGE SCALE GENOMIC DNA]</scope>
    <source>
        <strain evidence="1 2">DAOM 194757</strain>
    </source>
</reference>
<sequence length="271" mass="30892">MDKIRYVVYISVFEAINNPLVDVSSNDSAYIHKILHNLKLTTFTSNVGNPSHNDVSQLQTNMSTEFLNAGDISQMPSDFDIFDETPEVTNVNGDILQMQPNFDESPELISVFDAQQFQSGFNLTELSNVNGYQYEIYPEYVNSFHKTNIHQVPIKKNVCKVSQVRQQLSRLDLILSDNQVMQSQMSPLLNDRLDSLYTTLDSYSSYFNQSLGELEESNLHSSRNTNALQDRNQFWITSQSLTNESSSHQTAPTNQDQISDYSFVKELEEGI</sequence>
<dbReference type="AlphaFoldDB" id="A0A397VX92"/>
<name>A0A397VX92_9GLOM</name>